<sequence>MTQLIAQPDIIDQFNPADDFVFLSDHQSLIARGNLFRISTPVSDGCDPTGHFQTELKRAFTHAQSAGIKHPIIVGAIPFDTRLPSALYVPQQVDWLSRQQIRIKPSSSPLSGQATQYPDKNTFEQMVRDALTAMQTRQADKIVLSRLIHVDCHTTPDRQSLFASLNEQNPSGYNFHVPLPDGDSLIGASPELLVRKHGSEFTSMPLAGSAKRAADSLADEQIGRQLMSSEKNRHEHQLVIDDIRRCLAPLSHDLDIPSTPVLSQTPILWHLATRIHGIAPPESNALTLASALHPTPALCGVPQENARQLIEAIEPFERQLFGGIVGWADEEGNGEWVIAIRCGRVSQQQISLFAGAGIVPDSDPEQEWYETGTKLSTMLNVLGLTGEGAKQ</sequence>
<dbReference type="PANTHER" id="PTHR42839:SF2">
    <property type="entry name" value="ISOCHORISMATE SYNTHASE ENTC"/>
    <property type="match status" value="1"/>
</dbReference>
<evidence type="ECO:0000313" key="10">
    <source>
        <dbReference type="Proteomes" id="UP001283366"/>
    </source>
</evidence>
<dbReference type="InterPro" id="IPR005801">
    <property type="entry name" value="ADC_synthase"/>
</dbReference>
<keyword evidence="4 8" id="KW-0413">Isomerase</keyword>
<dbReference type="EMBL" id="FXXI01000004">
    <property type="protein sequence ID" value="SMS01282.1"/>
    <property type="molecule type" value="Genomic_DNA"/>
</dbReference>
<dbReference type="NCBIfam" id="TIGR00543">
    <property type="entry name" value="isochor_syn"/>
    <property type="match status" value="1"/>
</dbReference>
<evidence type="ECO:0000259" key="6">
    <source>
        <dbReference type="Pfam" id="PF00425"/>
    </source>
</evidence>
<evidence type="ECO:0000256" key="3">
    <source>
        <dbReference type="ARBA" id="ARBA00012824"/>
    </source>
</evidence>
<protein>
    <recommendedName>
        <fullName evidence="3">isochorismate synthase</fullName>
        <ecNumber evidence="3">5.4.4.2</ecNumber>
    </recommendedName>
    <alternativeName>
        <fullName evidence="5">Isochorismate mutase</fullName>
    </alternativeName>
</protein>
<dbReference type="Gene3D" id="3.60.120.10">
    <property type="entry name" value="Anthranilate synthase"/>
    <property type="match status" value="1"/>
</dbReference>
<dbReference type="AlphaFoldDB" id="A0A1Y6IXR5"/>
<dbReference type="EMBL" id="JAWRCO010000001">
    <property type="protein sequence ID" value="MDW6003040.1"/>
    <property type="molecule type" value="Genomic_DNA"/>
</dbReference>
<evidence type="ECO:0000256" key="1">
    <source>
        <dbReference type="ARBA" id="ARBA00000799"/>
    </source>
</evidence>
<dbReference type="RefSeq" id="WP_087481323.1">
    <property type="nucleotide sequence ID" value="NZ_AP024883.1"/>
</dbReference>
<name>A0A1Y6IXR5_9VIBR</name>
<gene>
    <name evidence="8" type="primary">entC</name>
    <name evidence="7" type="ORF">SBX37_09270</name>
    <name evidence="8" type="ORF">VIM7927_02564</name>
</gene>
<reference evidence="7 10" key="2">
    <citation type="submission" date="2023-11" db="EMBL/GenBank/DDBJ databases">
        <title>Plant-associative lifestyle of Vibrio porteresiae and its evolutionary dynamics.</title>
        <authorList>
            <person name="Rameshkumar N."/>
            <person name="Kirti K."/>
        </authorList>
    </citation>
    <scope>NUCLEOTIDE SEQUENCE [LARGE SCALE GENOMIC DNA]</scope>
    <source>
        <strain evidence="7 10">MSSRF38</strain>
    </source>
</reference>
<reference evidence="8 9" key="1">
    <citation type="submission" date="2017-05" db="EMBL/GenBank/DDBJ databases">
        <authorList>
            <person name="Song R."/>
            <person name="Chenine A.L."/>
            <person name="Ruprecht R.M."/>
        </authorList>
    </citation>
    <scope>NUCLEOTIDE SEQUENCE [LARGE SCALE GENOMIC DNA]</scope>
    <source>
        <strain evidence="8 9">CECT 7927</strain>
    </source>
</reference>
<dbReference type="Pfam" id="PF00425">
    <property type="entry name" value="Chorismate_bind"/>
    <property type="match status" value="1"/>
</dbReference>
<comment type="similarity">
    <text evidence="2">Belongs to the isochorismate synthase family.</text>
</comment>
<dbReference type="InterPro" id="IPR015890">
    <property type="entry name" value="Chorismate_C"/>
</dbReference>
<dbReference type="EC" id="5.4.4.2" evidence="3"/>
<dbReference type="GO" id="GO:0008909">
    <property type="term" value="F:isochorismate synthase activity"/>
    <property type="evidence" value="ECO:0007669"/>
    <property type="project" value="UniProtKB-EC"/>
</dbReference>
<feature type="domain" description="Chorismate-utilising enzyme C-terminal" evidence="6">
    <location>
        <begin position="120"/>
        <end position="374"/>
    </location>
</feature>
<dbReference type="InterPro" id="IPR004561">
    <property type="entry name" value="IsoChor_synthase"/>
</dbReference>
<proteinExistence type="inferred from homology"/>
<evidence type="ECO:0000313" key="8">
    <source>
        <dbReference type="EMBL" id="SMS01282.1"/>
    </source>
</evidence>
<accession>A0A1Y6IXR5</accession>
<evidence type="ECO:0000313" key="9">
    <source>
        <dbReference type="Proteomes" id="UP000196125"/>
    </source>
</evidence>
<dbReference type="Proteomes" id="UP001283366">
    <property type="component" value="Unassembled WGS sequence"/>
</dbReference>
<organism evidence="8 9">
    <name type="scientific">Vibrio mangrovi</name>
    <dbReference type="NCBI Taxonomy" id="474394"/>
    <lineage>
        <taxon>Bacteria</taxon>
        <taxon>Pseudomonadati</taxon>
        <taxon>Pseudomonadota</taxon>
        <taxon>Gammaproteobacteria</taxon>
        <taxon>Vibrionales</taxon>
        <taxon>Vibrionaceae</taxon>
        <taxon>Vibrio</taxon>
    </lineage>
</organism>
<dbReference type="SUPFAM" id="SSF56322">
    <property type="entry name" value="ADC synthase"/>
    <property type="match status" value="1"/>
</dbReference>
<evidence type="ECO:0000256" key="2">
    <source>
        <dbReference type="ARBA" id="ARBA00005297"/>
    </source>
</evidence>
<evidence type="ECO:0000256" key="4">
    <source>
        <dbReference type="ARBA" id="ARBA00023235"/>
    </source>
</evidence>
<comment type="catalytic activity">
    <reaction evidence="1">
        <text>chorismate = isochorismate</text>
        <dbReference type="Rhea" id="RHEA:18985"/>
        <dbReference type="ChEBI" id="CHEBI:29748"/>
        <dbReference type="ChEBI" id="CHEBI:29780"/>
        <dbReference type="EC" id="5.4.4.2"/>
    </reaction>
</comment>
<dbReference type="OrthoDB" id="9806579at2"/>
<keyword evidence="10" id="KW-1185">Reference proteome</keyword>
<dbReference type="Proteomes" id="UP000196125">
    <property type="component" value="Unassembled WGS sequence"/>
</dbReference>
<evidence type="ECO:0000256" key="5">
    <source>
        <dbReference type="ARBA" id="ARBA00041564"/>
    </source>
</evidence>
<dbReference type="PANTHER" id="PTHR42839">
    <property type="entry name" value="ISOCHORISMATE SYNTHASE ENTC"/>
    <property type="match status" value="1"/>
</dbReference>
<evidence type="ECO:0000313" key="7">
    <source>
        <dbReference type="EMBL" id="MDW6003040.1"/>
    </source>
</evidence>